<dbReference type="Gene3D" id="3.40.50.300">
    <property type="entry name" value="P-loop containing nucleotide triphosphate hydrolases"/>
    <property type="match status" value="1"/>
</dbReference>
<feature type="domain" description="Dynamin N-terminal" evidence="2">
    <location>
        <begin position="104"/>
        <end position="235"/>
    </location>
</feature>
<dbReference type="InterPro" id="IPR027417">
    <property type="entry name" value="P-loop_NTPase"/>
</dbReference>
<feature type="compositionally biased region" description="Low complexity" evidence="1">
    <location>
        <begin position="967"/>
        <end position="977"/>
    </location>
</feature>
<dbReference type="EMBL" id="CAJOBA010019361">
    <property type="protein sequence ID" value="CAF3903424.1"/>
    <property type="molecule type" value="Genomic_DNA"/>
</dbReference>
<evidence type="ECO:0000313" key="5">
    <source>
        <dbReference type="Proteomes" id="UP000682733"/>
    </source>
</evidence>
<comment type="caution">
    <text evidence="4">The sequence shown here is derived from an EMBL/GenBank/DDBJ whole genome shotgun (WGS) entry which is preliminary data.</text>
</comment>
<evidence type="ECO:0000259" key="2">
    <source>
        <dbReference type="Pfam" id="PF00350"/>
    </source>
</evidence>
<dbReference type="PANTHER" id="PTHR11566:SF78">
    <property type="entry name" value="DYNAMIN-LIKE PROTEIN ARC5"/>
    <property type="match status" value="1"/>
</dbReference>
<feature type="region of interest" description="Disordered" evidence="1">
    <location>
        <begin position="963"/>
        <end position="1048"/>
    </location>
</feature>
<dbReference type="PANTHER" id="PTHR11566">
    <property type="entry name" value="DYNAMIN"/>
    <property type="match status" value="1"/>
</dbReference>
<dbReference type="InterPro" id="IPR045063">
    <property type="entry name" value="Dynamin_N"/>
</dbReference>
<dbReference type="InterPro" id="IPR022812">
    <property type="entry name" value="Dynamin"/>
</dbReference>
<gene>
    <name evidence="3" type="ORF">OVA965_LOCUS20401</name>
    <name evidence="4" type="ORF">TMI583_LOCUS20766</name>
</gene>
<dbReference type="GO" id="GO:0005737">
    <property type="term" value="C:cytoplasm"/>
    <property type="evidence" value="ECO:0007669"/>
    <property type="project" value="TreeGrafter"/>
</dbReference>
<dbReference type="AlphaFoldDB" id="A0A8S2LGZ5"/>
<dbReference type="GO" id="GO:0005874">
    <property type="term" value="C:microtubule"/>
    <property type="evidence" value="ECO:0007669"/>
    <property type="project" value="TreeGrafter"/>
</dbReference>
<organism evidence="4 5">
    <name type="scientific">Didymodactylos carnosus</name>
    <dbReference type="NCBI Taxonomy" id="1234261"/>
    <lineage>
        <taxon>Eukaryota</taxon>
        <taxon>Metazoa</taxon>
        <taxon>Spiralia</taxon>
        <taxon>Gnathifera</taxon>
        <taxon>Rotifera</taxon>
        <taxon>Eurotatoria</taxon>
        <taxon>Bdelloidea</taxon>
        <taxon>Philodinida</taxon>
        <taxon>Philodinidae</taxon>
        <taxon>Didymodactylos</taxon>
    </lineage>
</organism>
<dbReference type="PRINTS" id="PR00195">
    <property type="entry name" value="DYNAMIN"/>
</dbReference>
<dbReference type="Pfam" id="PF00350">
    <property type="entry name" value="Dynamin_N"/>
    <property type="match status" value="1"/>
</dbReference>
<evidence type="ECO:0000313" key="4">
    <source>
        <dbReference type="EMBL" id="CAF3903424.1"/>
    </source>
</evidence>
<dbReference type="GO" id="GO:0003924">
    <property type="term" value="F:GTPase activity"/>
    <property type="evidence" value="ECO:0007669"/>
    <property type="project" value="TreeGrafter"/>
</dbReference>
<evidence type="ECO:0000313" key="3">
    <source>
        <dbReference type="EMBL" id="CAF1125748.1"/>
    </source>
</evidence>
<reference evidence="4" key="1">
    <citation type="submission" date="2021-02" db="EMBL/GenBank/DDBJ databases">
        <authorList>
            <person name="Nowell W R."/>
        </authorList>
    </citation>
    <scope>NUCLEOTIDE SEQUENCE</scope>
</reference>
<evidence type="ECO:0000256" key="1">
    <source>
        <dbReference type="SAM" id="MobiDB-lite"/>
    </source>
</evidence>
<sequence length="1048" mass="121314">MIADNSTRSHSAKLTQQGTDGFGSERKRKSSPKTPEDLEVILKPLEMQMSDTSNFESTNALNTVTTVGQQQDGIIDRSAFNAYTQLRQIAEKYRIEDKLEVPQLVIVGETSTGKSMLVQNFLRFPCSFAQANIATRCPVAYRLRYNGVLKDGEIRFRESEGLKPENLANHLKDLMKHIEVEYKATGGFRIEPYVVEIESNKYTDFEIIDIPGLVGGDHNKDHREAVEKIAERYVRDSKFEIVQLKETTQLKHNSYGLRCIHELCTSETSLCASELPPRPDYHKHLITIQTKFDTFMKDNTNGTAANQGITTAVADFKPTYFVNMIFGGYVMTDHTYDENVQYIAELPRLEENEINKWVSELNSKANQSPNKYQRFDDSFRDKIGINIVRKQIQKLWQTAFSAALPKLNSVISQQLILAKQKYAELLKQFSQQDTSTIREIYGDYVREFGSSMCEYMAYRSEIDFFFPTPKAGTSYEEIEHDFKNDWERHHPLEWSAYLTSQQIEEKQCELIPILKLKLLGARQFLRLQQVFSYIILAYEPRKLTRDIIEISESHLYGGIDDNENLAKAVRERVRSGIRETFLIGICWLTQMYRYILDTCKQNIKHYLLQSRPHLIDHSKFLSLFDLEYHRIVRQLLLEAVQSVKHARNISTSYIVCDITARIKKLAFSIPTEIKQPYFEQKIPGLTSTNNDEDEVNVADIFKAIPCPKILDFIFGSESYLTDKRNALTGNHHENGRNTVKEIYTAVCGQLLVDIHKSFNAYVVMNMQKFNELQSNNNKNSSLLIRIMKMSDQEVGTLANININEIKQSLKMAHDEIHDLLEARIAIEIAIEKMRNPHITENELRHLEQQKRKHLQAESYYLDREQKKVEKELRKRQHTTHSLSIDNSGITTRHIDINDENDDDDEHELMSCNDKTSADYYLLQLFKKHDNEDLTYGFLRGDSIEENAKDPIAHRHIYVNPKTLDYNTTTTPQPSTQTEYEPVWESRSTEHKKIANNTGNSYTTMERRSVPKSTRVKQQVNHYAYQEFDPLKSPGHSPTTSRQDKASPK</sequence>
<protein>
    <recommendedName>
        <fullName evidence="2">Dynamin N-terminal domain-containing protein</fullName>
    </recommendedName>
</protein>
<dbReference type="GO" id="GO:0016020">
    <property type="term" value="C:membrane"/>
    <property type="evidence" value="ECO:0007669"/>
    <property type="project" value="TreeGrafter"/>
</dbReference>
<feature type="region of interest" description="Disordered" evidence="1">
    <location>
        <begin position="1"/>
        <end position="36"/>
    </location>
</feature>
<dbReference type="GO" id="GO:0008017">
    <property type="term" value="F:microtubule binding"/>
    <property type="evidence" value="ECO:0007669"/>
    <property type="project" value="TreeGrafter"/>
</dbReference>
<dbReference type="EMBL" id="CAJNOK010010828">
    <property type="protein sequence ID" value="CAF1125748.1"/>
    <property type="molecule type" value="Genomic_DNA"/>
</dbReference>
<feature type="compositionally biased region" description="Polar residues" evidence="1">
    <location>
        <begin position="994"/>
        <end position="1003"/>
    </location>
</feature>
<name>A0A8S2LGZ5_9BILA</name>
<accession>A0A8S2LGZ5</accession>
<proteinExistence type="predicted"/>
<feature type="compositionally biased region" description="Polar residues" evidence="1">
    <location>
        <begin position="1"/>
        <end position="19"/>
    </location>
</feature>
<dbReference type="Proteomes" id="UP000682733">
    <property type="component" value="Unassembled WGS sequence"/>
</dbReference>
<dbReference type="SUPFAM" id="SSF52540">
    <property type="entry name" value="P-loop containing nucleoside triphosphate hydrolases"/>
    <property type="match status" value="1"/>
</dbReference>
<dbReference type="Proteomes" id="UP000677228">
    <property type="component" value="Unassembled WGS sequence"/>
</dbReference>